<comment type="catalytic activity">
    <reaction evidence="16 17">
        <text>a ubiquinone + NADH + 5 H(+)(in) = a ubiquinol + NAD(+) + 4 H(+)(out)</text>
        <dbReference type="Rhea" id="RHEA:29091"/>
        <dbReference type="Rhea" id="RHEA-COMP:9565"/>
        <dbReference type="Rhea" id="RHEA-COMP:9566"/>
        <dbReference type="ChEBI" id="CHEBI:15378"/>
        <dbReference type="ChEBI" id="CHEBI:16389"/>
        <dbReference type="ChEBI" id="CHEBI:17976"/>
        <dbReference type="ChEBI" id="CHEBI:57540"/>
        <dbReference type="ChEBI" id="CHEBI:57945"/>
        <dbReference type="EC" id="7.1.1.2"/>
    </reaction>
</comment>
<evidence type="ECO:0000256" key="13">
    <source>
        <dbReference type="ARBA" id="ARBA00023075"/>
    </source>
</evidence>
<dbReference type="RefSeq" id="YP_009239752.1">
    <property type="nucleotide sequence ID" value="NC_029717.1"/>
</dbReference>
<evidence type="ECO:0000256" key="14">
    <source>
        <dbReference type="ARBA" id="ARBA00023128"/>
    </source>
</evidence>
<evidence type="ECO:0000256" key="15">
    <source>
        <dbReference type="ARBA" id="ARBA00023136"/>
    </source>
</evidence>
<dbReference type="PANTHER" id="PTHR46552:SF1">
    <property type="entry name" value="NADH-UBIQUINONE OXIDOREDUCTASE CHAIN 2"/>
    <property type="match status" value="1"/>
</dbReference>
<keyword evidence="14 17" id="KW-0496">Mitochondrion</keyword>
<dbReference type="PANTHER" id="PTHR46552">
    <property type="entry name" value="NADH-UBIQUINONE OXIDOREDUCTASE CHAIN 2"/>
    <property type="match status" value="1"/>
</dbReference>
<dbReference type="GO" id="GO:0008137">
    <property type="term" value="F:NADH dehydrogenase (ubiquinone) activity"/>
    <property type="evidence" value="ECO:0007669"/>
    <property type="project" value="UniProtKB-EC"/>
</dbReference>
<dbReference type="GO" id="GO:0005743">
    <property type="term" value="C:mitochondrial inner membrane"/>
    <property type="evidence" value="ECO:0007669"/>
    <property type="project" value="UniProtKB-SubCell"/>
</dbReference>
<proteinExistence type="inferred from homology"/>
<dbReference type="InterPro" id="IPR001750">
    <property type="entry name" value="ND/Mrp_TM"/>
</dbReference>
<organism evidence="19">
    <name type="scientific">Turritella bacillum</name>
    <dbReference type="NCBI Taxonomy" id="1088899"/>
    <lineage>
        <taxon>Eukaryota</taxon>
        <taxon>Metazoa</taxon>
        <taxon>Spiralia</taxon>
        <taxon>Lophotrochozoa</taxon>
        <taxon>Mollusca</taxon>
        <taxon>Gastropoda</taxon>
        <taxon>Caenogastropoda</taxon>
        <taxon>Sorbeoconcha</taxon>
        <taxon>Cerithioidea</taxon>
        <taxon>Turritellidae</taxon>
        <taxon>Turritella</taxon>
    </lineage>
</organism>
<feature type="transmembrane region" description="Helical" evidence="17">
    <location>
        <begin position="250"/>
        <end position="270"/>
    </location>
</feature>
<feature type="transmembrane region" description="Helical" evidence="17">
    <location>
        <begin position="328"/>
        <end position="348"/>
    </location>
</feature>
<feature type="domain" description="NADH:quinone oxidoreductase/Mrp antiporter transmembrane" evidence="18">
    <location>
        <begin position="25"/>
        <end position="298"/>
    </location>
</feature>
<keyword evidence="7 17" id="KW-0812">Transmembrane</keyword>
<evidence type="ECO:0000256" key="6">
    <source>
        <dbReference type="ARBA" id="ARBA00022660"/>
    </source>
</evidence>
<dbReference type="GO" id="GO:0006120">
    <property type="term" value="P:mitochondrial electron transport, NADH to ubiquinone"/>
    <property type="evidence" value="ECO:0007669"/>
    <property type="project" value="InterPro"/>
</dbReference>
<feature type="transmembrane region" description="Helical" evidence="17">
    <location>
        <begin position="30"/>
        <end position="49"/>
    </location>
</feature>
<comment type="subcellular location">
    <subcellularLocation>
        <location evidence="1 17">Mitochondrion inner membrane</location>
        <topology evidence="1 17">Multi-pass membrane protein</topology>
    </subcellularLocation>
</comment>
<protein>
    <recommendedName>
        <fullName evidence="4 17">NADH-ubiquinone oxidoreductase chain 2</fullName>
        <ecNumber evidence="3 17">7.1.1.2</ecNumber>
    </recommendedName>
</protein>
<evidence type="ECO:0000256" key="3">
    <source>
        <dbReference type="ARBA" id="ARBA00012944"/>
    </source>
</evidence>
<dbReference type="GeneID" id="27108919"/>
<accession>A0A140GAZ5</accession>
<name>A0A140GAZ5_9CAEN</name>
<evidence type="ECO:0000256" key="8">
    <source>
        <dbReference type="ARBA" id="ARBA00022792"/>
    </source>
</evidence>
<keyword evidence="11 17" id="KW-1133">Transmembrane helix</keyword>
<evidence type="ECO:0000256" key="4">
    <source>
        <dbReference type="ARBA" id="ARBA00021008"/>
    </source>
</evidence>
<evidence type="ECO:0000256" key="9">
    <source>
        <dbReference type="ARBA" id="ARBA00022967"/>
    </source>
</evidence>
<evidence type="ECO:0000256" key="7">
    <source>
        <dbReference type="ARBA" id="ARBA00022692"/>
    </source>
</evidence>
<comment type="function">
    <text evidence="17">Core subunit of the mitochondrial membrane respiratory chain NADH dehydrogenase (Complex I) which catalyzes electron transfer from NADH through the respiratory chain, using ubiquinone as an electron acceptor. Essential for the catalytic activity and assembly of complex I.</text>
</comment>
<dbReference type="AlphaFoldDB" id="A0A140GAZ5"/>
<keyword evidence="10 17" id="KW-0249">Electron transport</keyword>
<evidence type="ECO:0000256" key="5">
    <source>
        <dbReference type="ARBA" id="ARBA00022448"/>
    </source>
</evidence>
<feature type="transmembrane region" description="Helical" evidence="17">
    <location>
        <begin position="145"/>
        <end position="168"/>
    </location>
</feature>
<dbReference type="CTD" id="4536"/>
<keyword evidence="12 17" id="KW-0520">NAD</keyword>
<keyword evidence="8 17" id="KW-0999">Mitochondrion inner membrane</keyword>
<comment type="similarity">
    <text evidence="2 17">Belongs to the complex I subunit 2 family.</text>
</comment>
<evidence type="ECO:0000256" key="17">
    <source>
        <dbReference type="RuleBase" id="RU003403"/>
    </source>
</evidence>
<evidence type="ECO:0000256" key="16">
    <source>
        <dbReference type="ARBA" id="ARBA00049551"/>
    </source>
</evidence>
<reference evidence="19" key="1">
    <citation type="submission" date="2015-12" db="EMBL/GenBank/DDBJ databases">
        <title>Complete mitochondrial genome of Turritella terebra bacillum.</title>
        <authorList>
            <person name="Zeng L."/>
            <person name="Wu C."/>
            <person name="Zhang J."/>
        </authorList>
    </citation>
    <scope>NUCLEOTIDE SEQUENCE</scope>
</reference>
<dbReference type="PRINTS" id="PR01436">
    <property type="entry name" value="NADHDHGNASE2"/>
</dbReference>
<gene>
    <name evidence="19" type="primary">ND2</name>
</gene>
<dbReference type="InterPro" id="IPR050175">
    <property type="entry name" value="Complex_I_Subunit_2"/>
</dbReference>
<geneLocation type="mitochondrion" evidence="19"/>
<keyword evidence="6 17" id="KW-0679">Respiratory chain</keyword>
<feature type="transmembrane region" description="Helical" evidence="17">
    <location>
        <begin position="282"/>
        <end position="308"/>
    </location>
</feature>
<sequence length="353" mass="39148">MFSGLPFSYLFVFTMFFGTFFSLSSSHWLGVWAGLEVNLIGFLPMLVYSKKVLESESAVKYFVVQALGSSFLMFGSLLGYNLSFSWEVVSQSSFLVFSGGLFLVLGLFIKMGVFPFHFWLPSVMAGLSWMACLLLATWQKIAPIFLLASFLSVSTFYITFFLFCLLGAGSSMAGGLGGMNQTQIRALLAYSSIGHMGWMLFAICCGESSVKIYFLVYVLISICIFISLWAMDSGNLKNLSVLSLSSKGEVFSFLVMLLSLGGLPPLLGFIPKWAVVSTGVSTGFWGFLLFLVFGSLISLFYYLSLFFSEVLGMKMFLEVDFKEKVMNVYSDFAVLVNLLGGFVLVLFLPMKFF</sequence>
<evidence type="ECO:0000259" key="18">
    <source>
        <dbReference type="Pfam" id="PF00361"/>
    </source>
</evidence>
<evidence type="ECO:0000256" key="2">
    <source>
        <dbReference type="ARBA" id="ARBA00007012"/>
    </source>
</evidence>
<keyword evidence="5" id="KW-0813">Transport</keyword>
<dbReference type="EMBL" id="KU221394">
    <property type="protein sequence ID" value="AMM72630.1"/>
    <property type="molecule type" value="Genomic_DNA"/>
</dbReference>
<dbReference type="InterPro" id="IPR003917">
    <property type="entry name" value="NADH_UbQ_OxRdtase_chain2"/>
</dbReference>
<keyword evidence="15 17" id="KW-0472">Membrane</keyword>
<feature type="transmembrane region" description="Helical" evidence="17">
    <location>
        <begin position="61"/>
        <end position="82"/>
    </location>
</feature>
<evidence type="ECO:0000256" key="12">
    <source>
        <dbReference type="ARBA" id="ARBA00023027"/>
    </source>
</evidence>
<evidence type="ECO:0000313" key="19">
    <source>
        <dbReference type="EMBL" id="AMM72630.1"/>
    </source>
</evidence>
<dbReference type="Pfam" id="PF00361">
    <property type="entry name" value="Proton_antipo_M"/>
    <property type="match status" value="1"/>
</dbReference>
<feature type="transmembrane region" description="Helical" evidence="17">
    <location>
        <begin position="6"/>
        <end position="23"/>
    </location>
</feature>
<evidence type="ECO:0000256" key="10">
    <source>
        <dbReference type="ARBA" id="ARBA00022982"/>
    </source>
</evidence>
<feature type="transmembrane region" description="Helical" evidence="17">
    <location>
        <begin position="119"/>
        <end position="138"/>
    </location>
</feature>
<evidence type="ECO:0000256" key="1">
    <source>
        <dbReference type="ARBA" id="ARBA00004448"/>
    </source>
</evidence>
<feature type="transmembrane region" description="Helical" evidence="17">
    <location>
        <begin position="188"/>
        <end position="205"/>
    </location>
</feature>
<feature type="transmembrane region" description="Helical" evidence="17">
    <location>
        <begin position="94"/>
        <end position="113"/>
    </location>
</feature>
<evidence type="ECO:0000256" key="11">
    <source>
        <dbReference type="ARBA" id="ARBA00022989"/>
    </source>
</evidence>
<dbReference type="EC" id="7.1.1.2" evidence="3 17"/>
<keyword evidence="13 17" id="KW-0830">Ubiquinone</keyword>
<keyword evidence="9 17" id="KW-1278">Translocase</keyword>
<feature type="transmembrane region" description="Helical" evidence="17">
    <location>
        <begin position="212"/>
        <end position="230"/>
    </location>
</feature>